<name>A0A7C8IWV6_9PEZI</name>
<reference evidence="1 2" key="1">
    <citation type="submission" date="2019-12" db="EMBL/GenBank/DDBJ databases">
        <title>Draft genome sequence of the ascomycete Xylaria multiplex DSM 110363.</title>
        <authorList>
            <person name="Buettner E."/>
            <person name="Kellner H."/>
        </authorList>
    </citation>
    <scope>NUCLEOTIDE SEQUENCE [LARGE SCALE GENOMIC DNA]</scope>
    <source>
        <strain evidence="1 2">DSM 110363</strain>
    </source>
</reference>
<gene>
    <name evidence="1" type="ORF">GQX73_g855</name>
</gene>
<dbReference type="InParanoid" id="A0A7C8IWV6"/>
<keyword evidence="2" id="KW-1185">Reference proteome</keyword>
<protein>
    <submittedName>
        <fullName evidence="1">Uncharacterized protein</fullName>
    </submittedName>
</protein>
<evidence type="ECO:0000313" key="1">
    <source>
        <dbReference type="EMBL" id="KAF2972720.1"/>
    </source>
</evidence>
<sequence length="347" mass="40872">MIFKKNEFAVAKFAMENTIGPACSKLAVMAEVSEHINVEHRGLVRQFINTYTHDEARPQLFYTIRLASAAQNLDKIIRNLVNKVETCPGFEYERIGSKYLSPTELRRLRRILYICQIAGNLFYWNREETARSYSEPPFPELSRAFWKKVPEWDVIRLNLLILNDDFWINLIREIRTTSWIPRLPNFAIFACYTCSGLLALPRALRGRAYLNAGLKFWDIEGAARLTRIWIHIKQLAASNCNQITHDFPLPMASVVFHHANHATIQEPLRRTNPFYEPDPGIQQRFYNMLCRRPLMIAMQEFVYLYGINPRFLSRNPWVFAIMDNARLPREPSDEELETKRRFWNRNN</sequence>
<dbReference type="AlphaFoldDB" id="A0A7C8IWV6"/>
<evidence type="ECO:0000313" key="2">
    <source>
        <dbReference type="Proteomes" id="UP000481858"/>
    </source>
</evidence>
<dbReference type="EMBL" id="WUBL01000005">
    <property type="protein sequence ID" value="KAF2972720.1"/>
    <property type="molecule type" value="Genomic_DNA"/>
</dbReference>
<dbReference type="OrthoDB" id="4773912at2759"/>
<dbReference type="Proteomes" id="UP000481858">
    <property type="component" value="Unassembled WGS sequence"/>
</dbReference>
<organism evidence="1 2">
    <name type="scientific">Xylaria multiplex</name>
    <dbReference type="NCBI Taxonomy" id="323545"/>
    <lineage>
        <taxon>Eukaryota</taxon>
        <taxon>Fungi</taxon>
        <taxon>Dikarya</taxon>
        <taxon>Ascomycota</taxon>
        <taxon>Pezizomycotina</taxon>
        <taxon>Sordariomycetes</taxon>
        <taxon>Xylariomycetidae</taxon>
        <taxon>Xylariales</taxon>
        <taxon>Xylariaceae</taxon>
        <taxon>Xylaria</taxon>
    </lineage>
</organism>
<proteinExistence type="predicted"/>
<accession>A0A7C8IWV6</accession>
<comment type="caution">
    <text evidence="1">The sequence shown here is derived from an EMBL/GenBank/DDBJ whole genome shotgun (WGS) entry which is preliminary data.</text>
</comment>